<feature type="region of interest" description="Disordered" evidence="2">
    <location>
        <begin position="288"/>
        <end position="395"/>
    </location>
</feature>
<proteinExistence type="inferred from homology"/>
<comment type="caution">
    <text evidence="4">The sequence shown here is derived from an EMBL/GenBank/DDBJ whole genome shotgun (WGS) entry which is preliminary data.</text>
</comment>
<dbReference type="GO" id="GO:0005737">
    <property type="term" value="C:cytoplasm"/>
    <property type="evidence" value="ECO:0007669"/>
    <property type="project" value="TreeGrafter"/>
</dbReference>
<evidence type="ECO:0000313" key="4">
    <source>
        <dbReference type="EMBL" id="KAK4538509.1"/>
    </source>
</evidence>
<feature type="compositionally biased region" description="Basic and acidic residues" evidence="2">
    <location>
        <begin position="31"/>
        <end position="43"/>
    </location>
</feature>
<dbReference type="AlphaFoldDB" id="A0AAV9J1T4"/>
<feature type="compositionally biased region" description="Polar residues" evidence="2">
    <location>
        <begin position="366"/>
        <end position="395"/>
    </location>
</feature>
<dbReference type="EMBL" id="JANCYW010000018">
    <property type="protein sequence ID" value="KAK4538509.1"/>
    <property type="molecule type" value="Genomic_DNA"/>
</dbReference>
<gene>
    <name evidence="4" type="ORF">CDCA_CDCA18G4534</name>
</gene>
<feature type="compositionally biased region" description="Low complexity" evidence="2">
    <location>
        <begin position="297"/>
        <end position="311"/>
    </location>
</feature>
<feature type="region of interest" description="Disordered" evidence="2">
    <location>
        <begin position="445"/>
        <end position="509"/>
    </location>
</feature>
<feature type="region of interest" description="Disordered" evidence="2">
    <location>
        <begin position="554"/>
        <end position="588"/>
    </location>
</feature>
<organism evidence="4 5">
    <name type="scientific">Cyanidium caldarium</name>
    <name type="common">Red alga</name>
    <dbReference type="NCBI Taxonomy" id="2771"/>
    <lineage>
        <taxon>Eukaryota</taxon>
        <taxon>Rhodophyta</taxon>
        <taxon>Bangiophyceae</taxon>
        <taxon>Cyanidiales</taxon>
        <taxon>Cyanidiaceae</taxon>
        <taxon>Cyanidium</taxon>
    </lineage>
</organism>
<evidence type="ECO:0000259" key="3">
    <source>
        <dbReference type="Pfam" id="PF16561"/>
    </source>
</evidence>
<dbReference type="SUPFAM" id="SSF81296">
    <property type="entry name" value="E set domains"/>
    <property type="match status" value="1"/>
</dbReference>
<feature type="compositionally biased region" description="Basic and acidic residues" evidence="2">
    <location>
        <begin position="635"/>
        <end position="647"/>
    </location>
</feature>
<dbReference type="InterPro" id="IPR032640">
    <property type="entry name" value="AMPK1_CBM"/>
</dbReference>
<feature type="region of interest" description="Disordered" evidence="2">
    <location>
        <begin position="1"/>
        <end position="76"/>
    </location>
</feature>
<feature type="compositionally biased region" description="Polar residues" evidence="2">
    <location>
        <begin position="554"/>
        <end position="563"/>
    </location>
</feature>
<feature type="compositionally biased region" description="Low complexity" evidence="2">
    <location>
        <begin position="336"/>
        <end position="345"/>
    </location>
</feature>
<dbReference type="GO" id="GO:0019901">
    <property type="term" value="F:protein kinase binding"/>
    <property type="evidence" value="ECO:0007669"/>
    <property type="project" value="TreeGrafter"/>
</dbReference>
<sequence length="965" mass="102137">MNAAPKTPRSLGSSAAPSTSTPATPGFWAVPHERARRDVEVWKARRSGSGAPLQQRSGSRPALRARGAGRTATPVPAGVPLSAFSTAAAASGLTTDKDAASSASSVKLNAVALEVVSDALDYFVTDVTFCWRQYGAPAPSSVFVTGSFAHWSDSIPLRRDPDDTRVWACTIALPAGKHQYKFVVDGVWRHAPDQPSVLDERGIINNTLTVAVEACGEESCFCARILREAMARKSESGGGADGSEANMRGSAGAAADRSTDWVRRNALMGFFTPNTKIELKRSTGVALEYREKRRNGSARASARRGPQASASDGRRRSDGAHAAGSGGSQRRRMEAVRMPAAAAPALHVTETDGRCDASRDGAEAAPNTSSRMHSGNDLEQGSRPSSHSLLDNASNNEVTPEFSKTFMYHDMDDSPFVVTVAPDARELLMKARAPRQQSVWRWQRCARPRSSDTMGLEPSSSSAAEMPRSTVGADAAPSEAPGDGATPLNVDSAVHGSASEPDVPRDLSEHDNSHVMDLVTVAAASAVSSMHQVETAAEGGSGTDTGMITTSFEEMSTKQTSAVSGSRSDSQRGRRHVVGHDGDDIIPEGAMSRVSSLSEIRLQHAQLAQGASVSPQGVVAASLEQKTGRAAASDGEMRDADARRVDEGGASAGAGDSDGWPIYRRNSATALSTSQQPAFELQYAVRGEFSPLTFGFDPLHCHEDIALSNANQCAQLRPQYGGLYRTVMAVLATSPGSYFEVVFAPRSDASEALESTVNSARRPLITSMILRPSKTCSSHPERAAVCVGLMEEAAFTANALLGSAAHGIGLHTGGYVVCSEPQTGRVEWTPVRWGESVAEERPLPVVRDGAVIGVWRAAGGGVRFAVDGVEVMPVADASTWAAETFREQREWPLRLAATAASTESPAIRPAVSLFADAARVYAAFSHDALRYAYLRGGDRNSEATLPVGNLRCLDGEPVELVLRQP</sequence>
<reference evidence="4 5" key="1">
    <citation type="submission" date="2022-07" db="EMBL/GenBank/DDBJ databases">
        <title>Genome-wide signatures of adaptation to extreme environments.</title>
        <authorList>
            <person name="Cho C.H."/>
            <person name="Yoon H.S."/>
        </authorList>
    </citation>
    <scope>NUCLEOTIDE SEQUENCE [LARGE SCALE GENOMIC DNA]</scope>
    <source>
        <strain evidence="4 5">DBV 063 E5</strain>
    </source>
</reference>
<feature type="compositionally biased region" description="Low complexity" evidence="2">
    <location>
        <begin position="13"/>
        <end position="25"/>
    </location>
</feature>
<feature type="compositionally biased region" description="Basic and acidic residues" evidence="2">
    <location>
        <begin position="349"/>
        <end position="362"/>
    </location>
</feature>
<dbReference type="GO" id="GO:0031588">
    <property type="term" value="C:nucleotide-activated protein kinase complex"/>
    <property type="evidence" value="ECO:0007669"/>
    <property type="project" value="TreeGrafter"/>
</dbReference>
<dbReference type="Gene3D" id="2.60.40.10">
    <property type="entry name" value="Immunoglobulins"/>
    <property type="match status" value="1"/>
</dbReference>
<dbReference type="GO" id="GO:0005634">
    <property type="term" value="C:nucleus"/>
    <property type="evidence" value="ECO:0007669"/>
    <property type="project" value="TreeGrafter"/>
</dbReference>
<dbReference type="Gene3D" id="2.60.120.920">
    <property type="match status" value="1"/>
</dbReference>
<protein>
    <recommendedName>
        <fullName evidence="3">AMP-activated protein kinase glycogen-binding domain-containing protein</fullName>
    </recommendedName>
</protein>
<dbReference type="PANTHER" id="PTHR10343">
    <property type="entry name" value="5'-AMP-ACTIVATED PROTEIN KINASE , BETA SUBUNIT"/>
    <property type="match status" value="1"/>
</dbReference>
<dbReference type="CDD" id="cd02859">
    <property type="entry name" value="E_set_AMPKbeta_like_N"/>
    <property type="match status" value="1"/>
</dbReference>
<dbReference type="InterPro" id="IPR043136">
    <property type="entry name" value="B30.2/SPRY_sf"/>
</dbReference>
<keyword evidence="5" id="KW-1185">Reference proteome</keyword>
<dbReference type="GO" id="GO:0007165">
    <property type="term" value="P:signal transduction"/>
    <property type="evidence" value="ECO:0007669"/>
    <property type="project" value="TreeGrafter"/>
</dbReference>
<evidence type="ECO:0000256" key="2">
    <source>
        <dbReference type="SAM" id="MobiDB-lite"/>
    </source>
</evidence>
<feature type="region of interest" description="Disordered" evidence="2">
    <location>
        <begin position="627"/>
        <end position="659"/>
    </location>
</feature>
<dbReference type="Pfam" id="PF16561">
    <property type="entry name" value="AMPK1_CBM"/>
    <property type="match status" value="1"/>
</dbReference>
<name>A0AAV9J1T4_CYACA</name>
<accession>A0AAV9J1T4</accession>
<feature type="region of interest" description="Disordered" evidence="2">
    <location>
        <begin position="234"/>
        <end position="257"/>
    </location>
</feature>
<evidence type="ECO:0000256" key="1">
    <source>
        <dbReference type="ARBA" id="ARBA00010926"/>
    </source>
</evidence>
<feature type="compositionally biased region" description="Low complexity" evidence="2">
    <location>
        <begin position="56"/>
        <end position="74"/>
    </location>
</feature>
<dbReference type="InterPro" id="IPR050827">
    <property type="entry name" value="CRP1_MDG1_kinase"/>
</dbReference>
<dbReference type="PANTHER" id="PTHR10343:SF84">
    <property type="entry name" value="5'-AMP-ACTIVATED PROTEIN KINASE SUBUNIT BETA-1"/>
    <property type="match status" value="1"/>
</dbReference>
<dbReference type="Proteomes" id="UP001301350">
    <property type="component" value="Unassembled WGS sequence"/>
</dbReference>
<evidence type="ECO:0000313" key="5">
    <source>
        <dbReference type="Proteomes" id="UP001301350"/>
    </source>
</evidence>
<feature type="domain" description="AMP-activated protein kinase glycogen-binding" evidence="3">
    <location>
        <begin position="126"/>
        <end position="211"/>
    </location>
</feature>
<dbReference type="InterPro" id="IPR014756">
    <property type="entry name" value="Ig_E-set"/>
</dbReference>
<dbReference type="InterPro" id="IPR013783">
    <property type="entry name" value="Ig-like_fold"/>
</dbReference>
<comment type="similarity">
    <text evidence="1">Belongs to the 5'-AMP-activated protein kinase beta subunit family.</text>
</comment>